<dbReference type="Proteomes" id="UP001560267">
    <property type="component" value="Unassembled WGS sequence"/>
</dbReference>
<dbReference type="PANTHER" id="PTHR42879">
    <property type="entry name" value="3-OXOACYL-(ACYL-CARRIER-PROTEIN) REDUCTASE"/>
    <property type="match status" value="1"/>
</dbReference>
<comment type="similarity">
    <text evidence="1">Belongs to the short-chain dehydrogenases/reductases (SDR) family.</text>
</comment>
<name>A0ABV3Y3B0_9ACTN</name>
<evidence type="ECO:0000256" key="1">
    <source>
        <dbReference type="ARBA" id="ARBA00006484"/>
    </source>
</evidence>
<dbReference type="PANTHER" id="PTHR42879:SF6">
    <property type="entry name" value="NADPH-DEPENDENT REDUCTASE BACG"/>
    <property type="match status" value="1"/>
</dbReference>
<dbReference type="InterPro" id="IPR050259">
    <property type="entry name" value="SDR"/>
</dbReference>
<comment type="caution">
    <text evidence="2">The sequence shown here is derived from an EMBL/GenBank/DDBJ whole genome shotgun (WGS) entry which is preliminary data.</text>
</comment>
<organism evidence="2 3">
    <name type="scientific">Ferrimicrobium acidiphilum</name>
    <dbReference type="NCBI Taxonomy" id="121039"/>
    <lineage>
        <taxon>Bacteria</taxon>
        <taxon>Bacillati</taxon>
        <taxon>Actinomycetota</taxon>
        <taxon>Acidimicrobiia</taxon>
        <taxon>Acidimicrobiales</taxon>
        <taxon>Acidimicrobiaceae</taxon>
        <taxon>Ferrimicrobium</taxon>
    </lineage>
</organism>
<protein>
    <submittedName>
        <fullName evidence="2">SDR family oxidoreductase</fullName>
    </submittedName>
</protein>
<dbReference type="PRINTS" id="PR00081">
    <property type="entry name" value="GDHRDH"/>
</dbReference>
<evidence type="ECO:0000313" key="3">
    <source>
        <dbReference type="Proteomes" id="UP001560267"/>
    </source>
</evidence>
<dbReference type="SUPFAM" id="SSF51735">
    <property type="entry name" value="NAD(P)-binding Rossmann-fold domains"/>
    <property type="match status" value="1"/>
</dbReference>
<keyword evidence="3" id="KW-1185">Reference proteome</keyword>
<sequence>MDLGIRGAKALVIGGSRGLGFGVAQALVDEGVEVAIAARNALAGERAVGELGSLVRFFSVDLTAPGSPSELVQRFIDIHGHIDILVLNAGGPSSASFGQMSASHIDEAVGSALAPMIELVEAAAPFMMARRWGRIVSISSYVVREPDPQMMPSNMARAGLLAYLKAAALELARFDVTVNSVLPGLHGTERLANLRDAGVDLDRMLARVPMGRWGEPRDFGRTVASLCASWAGYITGQAIAVDGGATRGLL</sequence>
<gene>
    <name evidence="2" type="ORF">AB6A68_04010</name>
</gene>
<dbReference type="EMBL" id="JBFSHR010000009">
    <property type="protein sequence ID" value="MEX6428998.1"/>
    <property type="molecule type" value="Genomic_DNA"/>
</dbReference>
<accession>A0ABV3Y3B0</accession>
<dbReference type="InterPro" id="IPR002347">
    <property type="entry name" value="SDR_fam"/>
</dbReference>
<dbReference type="Pfam" id="PF13561">
    <property type="entry name" value="adh_short_C2"/>
    <property type="match status" value="1"/>
</dbReference>
<reference evidence="2 3" key="1">
    <citation type="submission" date="2024-07" db="EMBL/GenBank/DDBJ databases">
        <title>Draft Genome Sequence of Ferrimicrobium acidiphilum Strain YE2023, Isolated from a Pulp of Bioleach Reactor.</title>
        <authorList>
            <person name="Elkina Y.A."/>
            <person name="Bulaeva A.G."/>
            <person name="Beletsky A.V."/>
            <person name="Mardanov A.V."/>
        </authorList>
    </citation>
    <scope>NUCLEOTIDE SEQUENCE [LARGE SCALE GENOMIC DNA]</scope>
    <source>
        <strain evidence="2 3">YE2023</strain>
    </source>
</reference>
<evidence type="ECO:0000313" key="2">
    <source>
        <dbReference type="EMBL" id="MEX6428998.1"/>
    </source>
</evidence>
<proteinExistence type="inferred from homology"/>
<dbReference type="Gene3D" id="3.40.50.720">
    <property type="entry name" value="NAD(P)-binding Rossmann-like Domain"/>
    <property type="match status" value="1"/>
</dbReference>
<dbReference type="RefSeq" id="WP_298387482.1">
    <property type="nucleotide sequence ID" value="NZ_JBFSHR010000009.1"/>
</dbReference>
<dbReference type="InterPro" id="IPR036291">
    <property type="entry name" value="NAD(P)-bd_dom_sf"/>
</dbReference>